<keyword evidence="10" id="KW-0677">Repeat</keyword>
<evidence type="ECO:0000256" key="2">
    <source>
        <dbReference type="ARBA" id="ARBA00012438"/>
    </source>
</evidence>
<keyword evidence="16" id="KW-0675">Receptor</keyword>
<dbReference type="InterPro" id="IPR036890">
    <property type="entry name" value="HATPase_C_sf"/>
</dbReference>
<proteinExistence type="predicted"/>
<dbReference type="PANTHER" id="PTHR41523">
    <property type="entry name" value="TWO-COMPONENT SYSTEM SENSOR PROTEIN"/>
    <property type="match status" value="1"/>
</dbReference>
<keyword evidence="5" id="KW-0597">Phosphoprotein</keyword>
<accession>A0A1G9VCE9</accession>
<dbReference type="Proteomes" id="UP000198704">
    <property type="component" value="Unassembled WGS sequence"/>
</dbReference>
<dbReference type="Pfam" id="PF13188">
    <property type="entry name" value="PAS_8"/>
    <property type="match status" value="1"/>
</dbReference>
<evidence type="ECO:0000256" key="8">
    <source>
        <dbReference type="ARBA" id="ARBA00022643"/>
    </source>
</evidence>
<evidence type="ECO:0000256" key="6">
    <source>
        <dbReference type="ARBA" id="ARBA00022606"/>
    </source>
</evidence>
<dbReference type="NCBIfam" id="TIGR00229">
    <property type="entry name" value="sensory_box"/>
    <property type="match status" value="2"/>
</dbReference>
<evidence type="ECO:0000313" key="19">
    <source>
        <dbReference type="EMBL" id="SDM69545.1"/>
    </source>
</evidence>
<dbReference type="Gene3D" id="2.10.70.100">
    <property type="match status" value="2"/>
</dbReference>
<dbReference type="EC" id="2.7.13.3" evidence="2"/>
<dbReference type="SMART" id="SM00911">
    <property type="entry name" value="HWE_HK"/>
    <property type="match status" value="1"/>
</dbReference>
<keyword evidence="13" id="KW-0067">ATP-binding</keyword>
<feature type="domain" description="PAS" evidence="17">
    <location>
        <begin position="445"/>
        <end position="520"/>
    </location>
</feature>
<feature type="domain" description="PAC" evidence="18">
    <location>
        <begin position="391"/>
        <end position="444"/>
    </location>
</feature>
<evidence type="ECO:0000256" key="11">
    <source>
        <dbReference type="ARBA" id="ARBA00022741"/>
    </source>
</evidence>
<evidence type="ECO:0000256" key="3">
    <source>
        <dbReference type="ARBA" id="ARBA00021740"/>
    </source>
</evidence>
<protein>
    <recommendedName>
        <fullName evidence="3">Blue-light-activated histidine kinase</fullName>
        <ecNumber evidence="2">2.7.13.3</ecNumber>
    </recommendedName>
</protein>
<evidence type="ECO:0000256" key="5">
    <source>
        <dbReference type="ARBA" id="ARBA00022553"/>
    </source>
</evidence>
<sequence>MNSLLTDRAVSHPDRLAALDALAILDTPAEPGFDDVVRLATRLCSVPVALVSLVSRERQWFKARVGFDASETDLDRSVCKLALTAPDLLTIPDLAADPRTAGNPLVSGDPHIRFYAGAPLRLDGGLVIGSLCVIDTVPRPEGLTPEQADDLRALARQVVAQLDLRIALRTRNAALAAEVRLKGDVLRSESRYRSLFEKLDTGFCVIEMRFEDEDGGLRAVDYRFLEVNPAFAAQTGLADAAGCWMRDLAPDHEQHWFDLYGHVALTGEAVRLENGAASLDRWYDVQAFRVGAPEERHVAILFNDISDRRAAEVALRASDTRSRLAQEAGQVGTFELDVATDEIVVSAEYCRLHGLPVAPVYTLDAVTAPVLMADRATLSTAASRADGSAAEPIEYRIRRADDGALRWIARQWQPTRDERGTIVRWFGTVRDVTERHVAQESLRVSEERLSLAFEASGSLGWWDWDIPNDRLYAGEHFARMYGVDPALAVGGAPLTAFVDGIHPDDRGWVGERIQQALDTGGEFTEEYRLLAPDGTVTWVYARGRCYHDAAGRPLRFPGVVTDITEAKHAGLRQEALLKLGDHLRDLDTVADFVQAAAKTMAEVLGATRAGYGLVNPVDETIDIPTDWCAPTVGSLSGAHAFRDYGSYIDNLKRGEIVVIEDVTQDPRCQAMADMFVAIGVRSLIDVPVMERDRLVGVGFVHYARARSFRPEEIAFIRTVTDRVQVAVARVQAEQQRVLLNGELSHRLKNTLAMVQGIAGQTLRAVPDQAPVKAFTERLIALSRAHDVLMQDSWAAAPIRSIVEKVLALQTTLTRFRIAGPTLALAPQATLSLSLLLHELATNAIKYGALSVEGGIVHVAWRIEEGAERTVVLEWRERGGPPATAPTRRGFGARLIQTGLLGTRDTHLDYTPTGLDAEFRAPISQVVAS</sequence>
<dbReference type="Pfam" id="PF08447">
    <property type="entry name" value="PAS_3"/>
    <property type="match status" value="1"/>
</dbReference>
<keyword evidence="6" id="KW-0716">Sensory transduction</keyword>
<keyword evidence="7" id="KW-0285">Flavoprotein</keyword>
<evidence type="ECO:0000256" key="7">
    <source>
        <dbReference type="ARBA" id="ARBA00022630"/>
    </source>
</evidence>
<evidence type="ECO:0000256" key="12">
    <source>
        <dbReference type="ARBA" id="ARBA00022777"/>
    </source>
</evidence>
<keyword evidence="15" id="KW-0843">Virulence</keyword>
<dbReference type="Gene3D" id="3.30.450.40">
    <property type="match status" value="2"/>
</dbReference>
<evidence type="ECO:0000256" key="14">
    <source>
        <dbReference type="ARBA" id="ARBA00022991"/>
    </source>
</evidence>
<dbReference type="InterPro" id="IPR001610">
    <property type="entry name" value="PAC"/>
</dbReference>
<dbReference type="InterPro" id="IPR000014">
    <property type="entry name" value="PAS"/>
</dbReference>
<dbReference type="Pfam" id="PF01590">
    <property type="entry name" value="GAF"/>
    <property type="match status" value="2"/>
</dbReference>
<feature type="domain" description="PAC" evidence="18">
    <location>
        <begin position="523"/>
        <end position="575"/>
    </location>
</feature>
<evidence type="ECO:0000256" key="9">
    <source>
        <dbReference type="ARBA" id="ARBA00022679"/>
    </source>
</evidence>
<dbReference type="InterPro" id="IPR003018">
    <property type="entry name" value="GAF"/>
</dbReference>
<dbReference type="SMART" id="SM00065">
    <property type="entry name" value="GAF"/>
    <property type="match status" value="2"/>
</dbReference>
<organism evidence="19 20">
    <name type="scientific">Methylobacterium phyllostachyos</name>
    <dbReference type="NCBI Taxonomy" id="582672"/>
    <lineage>
        <taxon>Bacteria</taxon>
        <taxon>Pseudomonadati</taxon>
        <taxon>Pseudomonadota</taxon>
        <taxon>Alphaproteobacteria</taxon>
        <taxon>Hyphomicrobiales</taxon>
        <taxon>Methylobacteriaceae</taxon>
        <taxon>Methylobacterium</taxon>
    </lineage>
</organism>
<dbReference type="Gene3D" id="3.30.565.10">
    <property type="entry name" value="Histidine kinase-like ATPase, C-terminal domain"/>
    <property type="match status" value="1"/>
</dbReference>
<keyword evidence="14" id="KW-0157">Chromophore</keyword>
<dbReference type="InterPro" id="IPR011102">
    <property type="entry name" value="Sig_transdc_His_kinase_HWE"/>
</dbReference>
<evidence type="ECO:0000256" key="1">
    <source>
        <dbReference type="ARBA" id="ARBA00000085"/>
    </source>
</evidence>
<keyword evidence="9" id="KW-0808">Transferase</keyword>
<dbReference type="Pfam" id="PF07536">
    <property type="entry name" value="HWE_HK"/>
    <property type="match status" value="1"/>
</dbReference>
<dbReference type="AlphaFoldDB" id="A0A1G9VCE9"/>
<dbReference type="OrthoDB" id="341208at2"/>
<dbReference type="STRING" id="582672.SAMN05216360_103135"/>
<dbReference type="EMBL" id="FNHS01000003">
    <property type="protein sequence ID" value="SDM69545.1"/>
    <property type="molecule type" value="Genomic_DNA"/>
</dbReference>
<dbReference type="SUPFAM" id="SSF55781">
    <property type="entry name" value="GAF domain-like"/>
    <property type="match status" value="2"/>
</dbReference>
<evidence type="ECO:0000256" key="10">
    <source>
        <dbReference type="ARBA" id="ARBA00022737"/>
    </source>
</evidence>
<evidence type="ECO:0000256" key="4">
    <source>
        <dbReference type="ARBA" id="ARBA00022543"/>
    </source>
</evidence>
<dbReference type="GO" id="GO:0004673">
    <property type="term" value="F:protein histidine kinase activity"/>
    <property type="evidence" value="ECO:0007669"/>
    <property type="project" value="UniProtKB-EC"/>
</dbReference>
<dbReference type="RefSeq" id="WP_091714130.1">
    <property type="nucleotide sequence ID" value="NZ_FNHS01000003.1"/>
</dbReference>
<dbReference type="PROSITE" id="PS50113">
    <property type="entry name" value="PAC"/>
    <property type="match status" value="2"/>
</dbReference>
<dbReference type="InterPro" id="IPR013655">
    <property type="entry name" value="PAS_fold_3"/>
</dbReference>
<dbReference type="InterPro" id="IPR029016">
    <property type="entry name" value="GAF-like_dom_sf"/>
</dbReference>
<reference evidence="20" key="1">
    <citation type="submission" date="2016-10" db="EMBL/GenBank/DDBJ databases">
        <authorList>
            <person name="Varghese N."/>
            <person name="Submissions S."/>
        </authorList>
    </citation>
    <scope>NUCLEOTIDE SEQUENCE [LARGE SCALE GENOMIC DNA]</scope>
    <source>
        <strain evidence="20">BL47</strain>
    </source>
</reference>
<dbReference type="CDD" id="cd00130">
    <property type="entry name" value="PAS"/>
    <property type="match status" value="1"/>
</dbReference>
<dbReference type="InterPro" id="IPR000700">
    <property type="entry name" value="PAS-assoc_C"/>
</dbReference>
<dbReference type="Gene3D" id="3.30.450.20">
    <property type="entry name" value="PAS domain"/>
    <property type="match status" value="3"/>
</dbReference>
<dbReference type="PANTHER" id="PTHR41523:SF7">
    <property type="entry name" value="HISTIDINE KINASE"/>
    <property type="match status" value="1"/>
</dbReference>
<keyword evidence="8" id="KW-0288">FMN</keyword>
<keyword evidence="4" id="KW-0600">Photoreceptor protein</keyword>
<dbReference type="PROSITE" id="PS50112">
    <property type="entry name" value="PAS"/>
    <property type="match status" value="1"/>
</dbReference>
<gene>
    <name evidence="19" type="ORF">SAMN05216360_103135</name>
</gene>
<keyword evidence="20" id="KW-1185">Reference proteome</keyword>
<keyword evidence="11" id="KW-0547">Nucleotide-binding</keyword>
<evidence type="ECO:0000259" key="18">
    <source>
        <dbReference type="PROSITE" id="PS50113"/>
    </source>
</evidence>
<evidence type="ECO:0000256" key="13">
    <source>
        <dbReference type="ARBA" id="ARBA00022840"/>
    </source>
</evidence>
<keyword evidence="12" id="KW-0418">Kinase</keyword>
<dbReference type="GO" id="GO:0009881">
    <property type="term" value="F:photoreceptor activity"/>
    <property type="evidence" value="ECO:0007669"/>
    <property type="project" value="UniProtKB-KW"/>
</dbReference>
<name>A0A1G9VCE9_9HYPH</name>
<dbReference type="GO" id="GO:0005524">
    <property type="term" value="F:ATP binding"/>
    <property type="evidence" value="ECO:0007669"/>
    <property type="project" value="UniProtKB-KW"/>
</dbReference>
<dbReference type="InterPro" id="IPR035965">
    <property type="entry name" value="PAS-like_dom_sf"/>
</dbReference>
<evidence type="ECO:0000259" key="17">
    <source>
        <dbReference type="PROSITE" id="PS50112"/>
    </source>
</evidence>
<evidence type="ECO:0000256" key="16">
    <source>
        <dbReference type="ARBA" id="ARBA00023170"/>
    </source>
</evidence>
<dbReference type="SMART" id="SM00086">
    <property type="entry name" value="PAC"/>
    <property type="match status" value="2"/>
</dbReference>
<comment type="catalytic activity">
    <reaction evidence="1">
        <text>ATP + protein L-histidine = ADP + protein N-phospho-L-histidine.</text>
        <dbReference type="EC" id="2.7.13.3"/>
    </reaction>
</comment>
<evidence type="ECO:0000256" key="15">
    <source>
        <dbReference type="ARBA" id="ARBA00023026"/>
    </source>
</evidence>
<evidence type="ECO:0000313" key="20">
    <source>
        <dbReference type="Proteomes" id="UP000198704"/>
    </source>
</evidence>
<dbReference type="SUPFAM" id="SSF55785">
    <property type="entry name" value="PYP-like sensor domain (PAS domain)"/>
    <property type="match status" value="3"/>
</dbReference>